<dbReference type="EMBL" id="JBHTKI010000008">
    <property type="protein sequence ID" value="MFD1031104.1"/>
    <property type="molecule type" value="Genomic_DNA"/>
</dbReference>
<dbReference type="Proteomes" id="UP001597109">
    <property type="component" value="Unassembled WGS sequence"/>
</dbReference>
<keyword evidence="1" id="KW-0413">Isomerase</keyword>
<dbReference type="RefSeq" id="WP_144837601.1">
    <property type="nucleotide sequence ID" value="NZ_JBHTKI010000008.1"/>
</dbReference>
<name>A0ABW3L929_9BACL</name>
<dbReference type="GO" id="GO:0016853">
    <property type="term" value="F:isomerase activity"/>
    <property type="evidence" value="ECO:0007669"/>
    <property type="project" value="UniProtKB-KW"/>
</dbReference>
<gene>
    <name evidence="1" type="ORF">ACFQ1X_06615</name>
</gene>
<evidence type="ECO:0000313" key="2">
    <source>
        <dbReference type="Proteomes" id="UP001597109"/>
    </source>
</evidence>
<protein>
    <submittedName>
        <fullName evidence="1">Peptidyl-prolyl cis-trans isomerase</fullName>
    </submittedName>
</protein>
<organism evidence="1 2">
    <name type="scientific">Metaplanococcus flavidus</name>
    <dbReference type="NCBI Taxonomy" id="569883"/>
    <lineage>
        <taxon>Bacteria</taxon>
        <taxon>Bacillati</taxon>
        <taxon>Bacillota</taxon>
        <taxon>Bacilli</taxon>
        <taxon>Bacillales</taxon>
        <taxon>Caryophanaceae</taxon>
        <taxon>Metaplanococcus</taxon>
    </lineage>
</organism>
<accession>A0ABW3L929</accession>
<keyword evidence="2" id="KW-1185">Reference proteome</keyword>
<evidence type="ECO:0000313" key="1">
    <source>
        <dbReference type="EMBL" id="MFD1031104.1"/>
    </source>
</evidence>
<proteinExistence type="predicted"/>
<sequence>MEFIIQIKGDVKFKLTLDPTVWIFDDRKLDLAKYFTEERVKRDELEEYKRGMGEHWSREIMEGATVPPTLNSEKRYKKQEKQEMLTGTFGILFKPFIENAEPVESAETVVFESSNGEYSFPLETSKGLVLKFSHEGKPLREDGPVHILLPDGSNLENPITNVTAIRVE</sequence>
<comment type="caution">
    <text evidence="1">The sequence shown here is derived from an EMBL/GenBank/DDBJ whole genome shotgun (WGS) entry which is preliminary data.</text>
</comment>
<reference evidence="2" key="1">
    <citation type="journal article" date="2019" name="Int. J. Syst. Evol. Microbiol.">
        <title>The Global Catalogue of Microorganisms (GCM) 10K type strain sequencing project: providing services to taxonomists for standard genome sequencing and annotation.</title>
        <authorList>
            <consortium name="The Broad Institute Genomics Platform"/>
            <consortium name="The Broad Institute Genome Sequencing Center for Infectious Disease"/>
            <person name="Wu L."/>
            <person name="Ma J."/>
        </authorList>
    </citation>
    <scope>NUCLEOTIDE SEQUENCE [LARGE SCALE GENOMIC DNA]</scope>
    <source>
        <strain evidence="2">CCUG 56756</strain>
    </source>
</reference>